<keyword evidence="3" id="KW-1185">Reference proteome</keyword>
<comment type="caution">
    <text evidence="2">The sequence shown here is derived from an EMBL/GenBank/DDBJ whole genome shotgun (WGS) entry which is preliminary data.</text>
</comment>
<protein>
    <submittedName>
        <fullName evidence="2">Uncharacterized protein</fullName>
    </submittedName>
</protein>
<keyword evidence="1" id="KW-0812">Transmembrane</keyword>
<dbReference type="EMBL" id="JAAMRF010000007">
    <property type="protein sequence ID" value="MBA1274713.1"/>
    <property type="molecule type" value="Genomic_DNA"/>
</dbReference>
<reference evidence="2 3" key="1">
    <citation type="submission" date="2020-02" db="EMBL/GenBank/DDBJ databases">
        <title>Synteny-based analysis reveals conserved mechanism for high triclosan tolerance in Pseudomonas, as well as instances of horizontal transfer.</title>
        <authorList>
            <person name="Mcfarland A.G."/>
            <person name="Bertucci H.K."/>
            <person name="Litmann E."/>
            <person name="Shen J."/>
            <person name="Huttenhower C."/>
            <person name="Hartmann E.M."/>
        </authorList>
    </citation>
    <scope>NUCLEOTIDE SEQUENCE [LARGE SCALE GENOMIC DNA]</scope>
    <source>
        <strain evidence="2 3">115A1</strain>
    </source>
</reference>
<accession>A0ABR5Z3G5</accession>
<evidence type="ECO:0000313" key="3">
    <source>
        <dbReference type="Proteomes" id="UP000786387"/>
    </source>
</evidence>
<dbReference type="Proteomes" id="UP000786387">
    <property type="component" value="Unassembled WGS sequence"/>
</dbReference>
<feature type="transmembrane region" description="Helical" evidence="1">
    <location>
        <begin position="12"/>
        <end position="31"/>
    </location>
</feature>
<gene>
    <name evidence="2" type="ORF">G7026_15255</name>
</gene>
<evidence type="ECO:0000313" key="2">
    <source>
        <dbReference type="EMBL" id="MBA1274713.1"/>
    </source>
</evidence>
<evidence type="ECO:0000256" key="1">
    <source>
        <dbReference type="SAM" id="Phobius"/>
    </source>
</evidence>
<proteinExistence type="predicted"/>
<sequence>MAPVIAQEMMTFRLGWLIDVTCIVIGFAGALEIDGMLERFLYGAAYGIFNTQEDHYRT</sequence>
<organism evidence="2 3">
    <name type="scientific">Stutzerimonas azotifigens</name>
    <dbReference type="NCBI Taxonomy" id="291995"/>
    <lineage>
        <taxon>Bacteria</taxon>
        <taxon>Pseudomonadati</taxon>
        <taxon>Pseudomonadota</taxon>
        <taxon>Gammaproteobacteria</taxon>
        <taxon>Pseudomonadales</taxon>
        <taxon>Pseudomonadaceae</taxon>
        <taxon>Stutzerimonas</taxon>
    </lineage>
</organism>
<name>A0ABR5Z3G5_9GAMM</name>
<dbReference type="RefSeq" id="WP_219858463.1">
    <property type="nucleotide sequence ID" value="NZ_JAAMRF010000007.1"/>
</dbReference>
<keyword evidence="1" id="KW-1133">Transmembrane helix</keyword>
<keyword evidence="1" id="KW-0472">Membrane</keyword>